<protein>
    <recommendedName>
        <fullName evidence="4">Membrane-associated protein</fullName>
    </recommendedName>
</protein>
<comment type="caution">
    <text evidence="2">The sequence shown here is derived from an EMBL/GenBank/DDBJ whole genome shotgun (WGS) entry which is preliminary data.</text>
</comment>
<keyword evidence="1" id="KW-1133">Transmembrane helix</keyword>
<feature type="transmembrane region" description="Helical" evidence="1">
    <location>
        <begin position="65"/>
        <end position="84"/>
    </location>
</feature>
<keyword evidence="1" id="KW-0812">Transmembrane</keyword>
<gene>
    <name evidence="2" type="ORF">SCF082_LOCUS23981</name>
</gene>
<keyword evidence="1" id="KW-0472">Membrane</keyword>
<evidence type="ECO:0000313" key="2">
    <source>
        <dbReference type="EMBL" id="CAK9041550.1"/>
    </source>
</evidence>
<evidence type="ECO:0000256" key="1">
    <source>
        <dbReference type="SAM" id="Phobius"/>
    </source>
</evidence>
<name>A0ABP0LQY2_9DINO</name>
<dbReference type="Proteomes" id="UP001642464">
    <property type="component" value="Unassembled WGS sequence"/>
</dbReference>
<feature type="transmembrane region" description="Helical" evidence="1">
    <location>
        <begin position="168"/>
        <end position="186"/>
    </location>
</feature>
<dbReference type="EMBL" id="CAXAMM010017624">
    <property type="protein sequence ID" value="CAK9041550.1"/>
    <property type="molecule type" value="Genomic_DNA"/>
</dbReference>
<keyword evidence="3" id="KW-1185">Reference proteome</keyword>
<organism evidence="2 3">
    <name type="scientific">Durusdinium trenchii</name>
    <dbReference type="NCBI Taxonomy" id="1381693"/>
    <lineage>
        <taxon>Eukaryota</taxon>
        <taxon>Sar</taxon>
        <taxon>Alveolata</taxon>
        <taxon>Dinophyceae</taxon>
        <taxon>Suessiales</taxon>
        <taxon>Symbiodiniaceae</taxon>
        <taxon>Durusdinium</taxon>
    </lineage>
</organism>
<proteinExistence type="predicted"/>
<evidence type="ECO:0000313" key="3">
    <source>
        <dbReference type="Proteomes" id="UP001642464"/>
    </source>
</evidence>
<sequence length="373" mass="41459">MPFCHTPGGRRVSQYCSLLLKTYWHCALLTWFTAAFVVAALCPMELLPMPFTFTLSFERRHRTQSGSWAAVVAFVLAICALFIAPNSPCAQSTNASTTACGMHTSDGPSATGHRHLRHWRILVCGQATSNSVEPLSTCLACGAYSSSLHTDVPIPPASWSILAKRDFLMLWLCVCIFAFLYLMTYFTKVFQSLKVCLGGAVPGVHGVRTSYKEQKAILADPFQHDAVSCSSAEDRRFIFSAVGMSTDMAMRPCGGQRHQHSADLLRIRDPACLHFEHPSDDPDEVPFEALSSVCRTVLQASHSNRLVAHHSCVARRGHPCLCRVNSEESCLQCLRRHWSYPILMLVAAYLAILILVCAVWLVWKKLEIVRDQL</sequence>
<evidence type="ECO:0008006" key="4">
    <source>
        <dbReference type="Google" id="ProtNLM"/>
    </source>
</evidence>
<accession>A0ABP0LQY2</accession>
<reference evidence="2 3" key="1">
    <citation type="submission" date="2024-02" db="EMBL/GenBank/DDBJ databases">
        <authorList>
            <person name="Chen Y."/>
            <person name="Shah S."/>
            <person name="Dougan E. K."/>
            <person name="Thang M."/>
            <person name="Chan C."/>
        </authorList>
    </citation>
    <scope>NUCLEOTIDE SEQUENCE [LARGE SCALE GENOMIC DNA]</scope>
</reference>
<feature type="transmembrane region" description="Helical" evidence="1">
    <location>
        <begin position="342"/>
        <end position="363"/>
    </location>
</feature>
<feature type="transmembrane region" description="Helical" evidence="1">
    <location>
        <begin position="22"/>
        <end position="44"/>
    </location>
</feature>